<evidence type="ECO:0000256" key="9">
    <source>
        <dbReference type="ARBA" id="ARBA00045808"/>
    </source>
</evidence>
<dbReference type="InterPro" id="IPR005574">
    <property type="entry name" value="Rpb4/RPC9"/>
</dbReference>
<comment type="function">
    <text evidence="7">Accessory protein for the calcitonin gene-related peptide (CGRP) receptor. It modulates CGRP responsiveness in a variety of tissues.</text>
</comment>
<keyword evidence="6" id="KW-0539">Nucleus</keyword>
<dbReference type="InterPro" id="IPR038324">
    <property type="entry name" value="Rpb4/RPC9_sf"/>
</dbReference>
<dbReference type="PANTHER" id="PTHR15561">
    <property type="entry name" value="CALCITONIN GENE-RELATED PEPTIDE-RECEPTOR COMPONENT PROTEIN"/>
    <property type="match status" value="1"/>
</dbReference>
<comment type="similarity">
    <text evidence="2">Belongs to the eukaryotic RPC9 RNA polymerase subunit family.</text>
</comment>
<evidence type="ECO:0000256" key="8">
    <source>
        <dbReference type="ARBA" id="ARBA00044007"/>
    </source>
</evidence>
<dbReference type="GO" id="GO:0006384">
    <property type="term" value="P:transcription initiation at RNA polymerase III promoter"/>
    <property type="evidence" value="ECO:0007669"/>
    <property type="project" value="InterPro"/>
</dbReference>
<evidence type="ECO:0000256" key="6">
    <source>
        <dbReference type="ARBA" id="ARBA00023242"/>
    </source>
</evidence>
<dbReference type="PANTHER" id="PTHR15561:SF0">
    <property type="entry name" value="DNA-DIRECTED RNA POLYMERASE III SUBUNIT RPC9"/>
    <property type="match status" value="1"/>
</dbReference>
<keyword evidence="5" id="KW-0804">Transcription</keyword>
<keyword evidence="4" id="KW-0240">DNA-directed RNA polymerase</keyword>
<evidence type="ECO:0000256" key="2">
    <source>
        <dbReference type="ARBA" id="ARBA00006898"/>
    </source>
</evidence>
<name>A0A3S5BJP4_9PLAT</name>
<evidence type="ECO:0000313" key="12">
    <source>
        <dbReference type="Proteomes" id="UP000784294"/>
    </source>
</evidence>
<accession>A0A3S5BJP4</accession>
<dbReference type="AlphaFoldDB" id="A0A3S5BJP4"/>
<evidence type="ECO:0000256" key="7">
    <source>
        <dbReference type="ARBA" id="ARBA00043924"/>
    </source>
</evidence>
<organism evidence="11 12">
    <name type="scientific">Protopolystoma xenopodis</name>
    <dbReference type="NCBI Taxonomy" id="117903"/>
    <lineage>
        <taxon>Eukaryota</taxon>
        <taxon>Metazoa</taxon>
        <taxon>Spiralia</taxon>
        <taxon>Lophotrochozoa</taxon>
        <taxon>Platyhelminthes</taxon>
        <taxon>Monogenea</taxon>
        <taxon>Polyopisthocotylea</taxon>
        <taxon>Polystomatidea</taxon>
        <taxon>Polystomatidae</taxon>
        <taxon>Protopolystoma</taxon>
    </lineage>
</organism>
<dbReference type="SUPFAM" id="SSF47819">
    <property type="entry name" value="HRDC-like"/>
    <property type="match status" value="1"/>
</dbReference>
<comment type="function">
    <text evidence="9">DNA-dependent RNA polymerase catalyzes the transcription of DNA into RNA using the four ribonucleoside triphosphates as substrates. Specific peripheric component of RNA polymerase III (Pol III) which synthesizes small non-coding RNAs including 5S rRNA, snRNAs, tRNAs and miRNAs from at least 500 distinct genomic loci. With POLR3H/RPC8 forms a mobile stalk that protrudes from Pol III core and functions primarily in transcription initiation. Pol III plays a key role in sensing and limiting infection by intracellular bacteria and DNA viruses. Acts as nuclear and cytosolic DNA sensor involved in innate immune response. Can sense non-self dsDNA that serves as template for transcription into dsRNA. The non-self RNA polymerase III transcripts, such as Epstein-Barr virus-encoded RNAs (EBERs) induce type I interferon and NF-kappa-B through the RIG-I pathway.</text>
</comment>
<evidence type="ECO:0000256" key="4">
    <source>
        <dbReference type="ARBA" id="ARBA00022478"/>
    </source>
</evidence>
<dbReference type="GO" id="GO:0000166">
    <property type="term" value="F:nucleotide binding"/>
    <property type="evidence" value="ECO:0007669"/>
    <property type="project" value="InterPro"/>
</dbReference>
<dbReference type="InterPro" id="IPR038846">
    <property type="entry name" value="RPC9"/>
</dbReference>
<sequence>MQIDHKKISYITNFEVHTLIQKKLESRKKIRGQQTLLYTTQKYMKEKSPAHLQDADQISRFSLQMKPYNMSKHELLMLLNNCPSTQVELSVMISELDTRYTASQIEQILSITREIMPASVDFTSKLNSSGVNEDNSAE</sequence>
<dbReference type="SMART" id="SM00657">
    <property type="entry name" value="RPOL4c"/>
    <property type="match status" value="1"/>
</dbReference>
<dbReference type="GO" id="GO:0005666">
    <property type="term" value="C:RNA polymerase III complex"/>
    <property type="evidence" value="ECO:0007669"/>
    <property type="project" value="InterPro"/>
</dbReference>
<reference evidence="11" key="1">
    <citation type="submission" date="2018-11" db="EMBL/GenBank/DDBJ databases">
        <authorList>
            <consortium name="Pathogen Informatics"/>
        </authorList>
    </citation>
    <scope>NUCLEOTIDE SEQUENCE</scope>
</reference>
<evidence type="ECO:0000256" key="1">
    <source>
        <dbReference type="ARBA" id="ARBA00004123"/>
    </source>
</evidence>
<dbReference type="InterPro" id="IPR006590">
    <property type="entry name" value="RNA_pol_Rpb4/RPC9_core"/>
</dbReference>
<dbReference type="Pfam" id="PF03874">
    <property type="entry name" value="RNA_pol_Rpb4"/>
    <property type="match status" value="1"/>
</dbReference>
<dbReference type="EMBL" id="CAAALY010082415">
    <property type="protein sequence ID" value="VEL26753.1"/>
    <property type="molecule type" value="Genomic_DNA"/>
</dbReference>
<dbReference type="Proteomes" id="UP000784294">
    <property type="component" value="Unassembled WGS sequence"/>
</dbReference>
<comment type="caution">
    <text evidence="11">The sequence shown here is derived from an EMBL/GenBank/DDBJ whole genome shotgun (WGS) entry which is preliminary data.</text>
</comment>
<evidence type="ECO:0000313" key="11">
    <source>
        <dbReference type="EMBL" id="VEL26753.1"/>
    </source>
</evidence>
<comment type="subunit">
    <text evidence="8">Component of the RNA polymerase III complex consisting of 17 subunits: a ten-subunit horseshoe-shaped catalytic core composed of POLR3A/RPC1, POLR3B/RPC2, POLR1C/RPAC1, POLR1D/RPAC2, POLR3K/RPC10, POLR2E/RPABC1, POLR2F/RPABC2, POLR2H/RPABC3, POLR2K/RPABC4 and POLR2L/RPABC5; a mobile stalk composed of two subunits POLR3H/RPC8 and CRCP/RPC9, protruding from the core and functioning primarily in transcription initiation; and additional subunits homologous to general transcription factors of the RNA polymerase II machinery, POLR3C/RPC3-POLR3F/RPC6-POLR3G/RPC7 heterotrimer required for transcription initiation and POLR3D/RPC4-POLR3E/RPC5 heterodimer involved in both transcription initiation and termination.</text>
</comment>
<proteinExistence type="inferred from homology"/>
<dbReference type="InterPro" id="IPR010997">
    <property type="entry name" value="HRDC-like_sf"/>
</dbReference>
<feature type="domain" description="RNA polymerase Rpb4/RPC9 core" evidence="10">
    <location>
        <begin position="1"/>
        <end position="119"/>
    </location>
</feature>
<dbReference type="Gene3D" id="1.20.1250.40">
    <property type="match status" value="1"/>
</dbReference>
<evidence type="ECO:0000256" key="3">
    <source>
        <dbReference type="ARBA" id="ARBA00016672"/>
    </source>
</evidence>
<protein>
    <recommendedName>
        <fullName evidence="3">DNA-directed RNA polymerase III subunit RPC9</fullName>
    </recommendedName>
</protein>
<dbReference type="OrthoDB" id="1746530at2759"/>
<evidence type="ECO:0000256" key="5">
    <source>
        <dbReference type="ARBA" id="ARBA00023163"/>
    </source>
</evidence>
<evidence type="ECO:0000259" key="10">
    <source>
        <dbReference type="SMART" id="SM00657"/>
    </source>
</evidence>
<comment type="subcellular location">
    <subcellularLocation>
        <location evidence="1">Nucleus</location>
    </subcellularLocation>
</comment>
<keyword evidence="12" id="KW-1185">Reference proteome</keyword>
<gene>
    <name evidence="11" type="ORF">PXEA_LOCUS20193</name>
</gene>